<keyword evidence="3" id="KW-1185">Reference proteome</keyword>
<gene>
    <name evidence="2" type="ORF">SO802_012319</name>
</gene>
<dbReference type="PANTHER" id="PTHR33710">
    <property type="entry name" value="BNAC02G09200D PROTEIN"/>
    <property type="match status" value="1"/>
</dbReference>
<dbReference type="PANTHER" id="PTHR33710:SF62">
    <property type="entry name" value="DUF4283 DOMAIN PROTEIN"/>
    <property type="match status" value="1"/>
</dbReference>
<dbReference type="SUPFAM" id="SSF56219">
    <property type="entry name" value="DNase I-like"/>
    <property type="match status" value="1"/>
</dbReference>
<name>A0AAW2D2F3_9ROSI</name>
<reference evidence="2 3" key="1">
    <citation type="submission" date="2024-01" db="EMBL/GenBank/DDBJ databases">
        <title>A telomere-to-telomere, gap-free genome of sweet tea (Lithocarpus litseifolius).</title>
        <authorList>
            <person name="Zhou J."/>
        </authorList>
    </citation>
    <scope>NUCLEOTIDE SEQUENCE [LARGE SCALE GENOMIC DNA]</scope>
    <source>
        <strain evidence="2">Zhou-2022a</strain>
        <tissue evidence="2">Leaf</tissue>
    </source>
</reference>
<protein>
    <recommendedName>
        <fullName evidence="1">Zinc knuckle CX2CX4HX4C domain-containing protein</fullName>
    </recommendedName>
</protein>
<feature type="domain" description="Zinc knuckle CX2CX4HX4C" evidence="1">
    <location>
        <begin position="4"/>
        <end position="35"/>
    </location>
</feature>
<organism evidence="2 3">
    <name type="scientific">Lithocarpus litseifolius</name>
    <dbReference type="NCBI Taxonomy" id="425828"/>
    <lineage>
        <taxon>Eukaryota</taxon>
        <taxon>Viridiplantae</taxon>
        <taxon>Streptophyta</taxon>
        <taxon>Embryophyta</taxon>
        <taxon>Tracheophyta</taxon>
        <taxon>Spermatophyta</taxon>
        <taxon>Magnoliopsida</taxon>
        <taxon>eudicotyledons</taxon>
        <taxon>Gunneridae</taxon>
        <taxon>Pentapetalae</taxon>
        <taxon>rosids</taxon>
        <taxon>fabids</taxon>
        <taxon>Fagales</taxon>
        <taxon>Fagaceae</taxon>
        <taxon>Lithocarpus</taxon>
    </lineage>
</organism>
<dbReference type="AlphaFoldDB" id="A0AAW2D2F3"/>
<accession>A0AAW2D2F3</accession>
<dbReference type="Proteomes" id="UP001459277">
    <property type="component" value="Unassembled WGS sequence"/>
</dbReference>
<evidence type="ECO:0000259" key="1">
    <source>
        <dbReference type="Pfam" id="PF14392"/>
    </source>
</evidence>
<evidence type="ECO:0000313" key="2">
    <source>
        <dbReference type="EMBL" id="KAL0004758.1"/>
    </source>
</evidence>
<evidence type="ECO:0000313" key="3">
    <source>
        <dbReference type="Proteomes" id="UP001459277"/>
    </source>
</evidence>
<comment type="caution">
    <text evidence="2">The sequence shown here is derived from an EMBL/GenBank/DDBJ whole genome shotgun (WGS) entry which is preliminary data.</text>
</comment>
<dbReference type="Pfam" id="PF14392">
    <property type="entry name" value="zf-CCHC_4"/>
    <property type="match status" value="1"/>
</dbReference>
<dbReference type="EMBL" id="JAZDWU010000004">
    <property type="protein sequence ID" value="KAL0004758.1"/>
    <property type="molecule type" value="Genomic_DNA"/>
</dbReference>
<dbReference type="InterPro" id="IPR036691">
    <property type="entry name" value="Endo/exonu/phosph_ase_sf"/>
</dbReference>
<dbReference type="InterPro" id="IPR025836">
    <property type="entry name" value="Zn_knuckle_CX2CX4HX4C"/>
</dbReference>
<proteinExistence type="predicted"/>
<sequence length="158" mass="18407">MNPEGSKSRIGFKYERLVGLCFQYGWFGHERQYCTTRSVGHEEETPYGEWLRADNKIKEDNGRLVDLGFQGNKYTWNNGQPGATFMQERLDQACALVEWQEIFSHVKVSHLQASYSDHIPILINGTSLDQRGRRKKIPRQFKMKWPSNAECENVVRHA</sequence>